<evidence type="ECO:0000313" key="4">
    <source>
        <dbReference type="Proteomes" id="UP001218364"/>
    </source>
</evidence>
<evidence type="ECO:0000313" key="2">
    <source>
        <dbReference type="EMBL" id="MDE4167891.1"/>
    </source>
</evidence>
<dbReference type="NCBIfam" id="NF006746">
    <property type="entry name" value="PRK09270.1-5"/>
    <property type="match status" value="1"/>
</dbReference>
<keyword evidence="2" id="KW-0418">Kinase</keyword>
<keyword evidence="2" id="KW-0808">Transferase</keyword>
<reference evidence="2 4" key="2">
    <citation type="submission" date="2023-02" db="EMBL/GenBank/DDBJ databases">
        <title>Population genomics of bacteria associated with diatom.</title>
        <authorList>
            <person name="Xie J."/>
            <person name="Wang H."/>
        </authorList>
    </citation>
    <scope>NUCLEOTIDE SEQUENCE [LARGE SCALE GENOMIC DNA]</scope>
    <source>
        <strain evidence="2 4">PT47_8</strain>
    </source>
</reference>
<dbReference type="OrthoDB" id="1550976at2"/>
<protein>
    <submittedName>
        <fullName evidence="2">Nucleoside/nucleotide kinase family protein</fullName>
    </submittedName>
</protein>
<dbReference type="RefSeq" id="WP_065272376.1">
    <property type="nucleotide sequence ID" value="NZ_CP015124.1"/>
</dbReference>
<dbReference type="PATRIC" id="fig|60890.4.peg.2605"/>
<organism evidence="1 3">
    <name type="scientific">Phaeobacter gallaeciensis</name>
    <dbReference type="NCBI Taxonomy" id="60890"/>
    <lineage>
        <taxon>Bacteria</taxon>
        <taxon>Pseudomonadati</taxon>
        <taxon>Pseudomonadota</taxon>
        <taxon>Alphaproteobacteria</taxon>
        <taxon>Rhodobacterales</taxon>
        <taxon>Roseobacteraceae</taxon>
        <taxon>Phaeobacter</taxon>
    </lineage>
</organism>
<keyword evidence="3" id="KW-1185">Reference proteome</keyword>
<dbReference type="AlphaFoldDB" id="A0A1B0ZU05"/>
<proteinExistence type="predicted"/>
<sequence>MNEPEAIAERLLDPILTAPRSRQRKLVALAGPPASGKSTLAAVLANKLNDAGCQTQVVPMDGFHLDNAILTQRGLLDRKGAPETFDVEGLLRLIGALPDAPSVIFPVFDRDRDIAIAGAGLLPETCDTVIVEGNYLLFDAPGWRELRRFWDFSISLNVDLSTLRQRLIDRWLHHGLPHSEAVARAEGNDLENARLVAAASLKADKTIS</sequence>
<dbReference type="Proteomes" id="UP000092565">
    <property type="component" value="Chromosome"/>
</dbReference>
<name>A0A1B0ZU05_9RHOB</name>
<gene>
    <name evidence="1" type="ORF">JL2886_02680</name>
    <name evidence="2" type="ORF">PXK24_19530</name>
</gene>
<dbReference type="EMBL" id="CP015124">
    <property type="protein sequence ID" value="ANP37568.1"/>
    <property type="molecule type" value="Genomic_DNA"/>
</dbReference>
<dbReference type="InterPro" id="IPR027417">
    <property type="entry name" value="P-loop_NTPase"/>
</dbReference>
<dbReference type="Proteomes" id="UP001218364">
    <property type="component" value="Unassembled WGS sequence"/>
</dbReference>
<dbReference type="EMBL" id="JARCJK010000015">
    <property type="protein sequence ID" value="MDE4167891.1"/>
    <property type="molecule type" value="Genomic_DNA"/>
</dbReference>
<reference evidence="1 3" key="1">
    <citation type="submission" date="2016-04" db="EMBL/GenBank/DDBJ databases">
        <authorList>
            <person name="Evans L.H."/>
            <person name="Alamgir A."/>
            <person name="Owens N."/>
            <person name="Weber N.D."/>
            <person name="Virtaneva K."/>
            <person name="Barbian K."/>
            <person name="Babar A."/>
            <person name="Rosenke K."/>
        </authorList>
    </citation>
    <scope>NUCLEOTIDE SEQUENCE [LARGE SCALE GENOMIC DNA]</scope>
    <source>
        <strain evidence="1 3">JL2886</strain>
    </source>
</reference>
<evidence type="ECO:0000313" key="3">
    <source>
        <dbReference type="Proteomes" id="UP000092565"/>
    </source>
</evidence>
<dbReference type="PANTHER" id="PTHR10285">
    <property type="entry name" value="URIDINE KINASE"/>
    <property type="match status" value="1"/>
</dbReference>
<accession>A0A1B0ZU05</accession>
<dbReference type="Gene3D" id="3.40.50.300">
    <property type="entry name" value="P-loop containing nucleotide triphosphate hydrolases"/>
    <property type="match status" value="1"/>
</dbReference>
<evidence type="ECO:0000313" key="1">
    <source>
        <dbReference type="EMBL" id="ANP37568.1"/>
    </source>
</evidence>
<dbReference type="GO" id="GO:0016301">
    <property type="term" value="F:kinase activity"/>
    <property type="evidence" value="ECO:0007669"/>
    <property type="project" value="UniProtKB-KW"/>
</dbReference>
<dbReference type="SUPFAM" id="SSF52540">
    <property type="entry name" value="P-loop containing nucleoside triphosphate hydrolases"/>
    <property type="match status" value="1"/>
</dbReference>